<dbReference type="HOGENOM" id="CLU_2216305_0_0_1"/>
<name>A0A022VR17_TRIRU</name>
<gene>
    <name evidence="2" type="ORF">H103_07830</name>
</gene>
<feature type="non-terminal residue" evidence="2">
    <location>
        <position position="1"/>
    </location>
</feature>
<dbReference type="Proteomes" id="UP000023758">
    <property type="component" value="Unassembled WGS sequence"/>
</dbReference>
<sequence length="107" mass="11354">SGPSKPVQRRLGKTHDAAEGSLSYAGEPSPASSSSSLLLLRVLVSSSPCLRSRSCPWPLPLPLIPSQPLASSFSPAHPWIREKSIVSRPTLWACRISAFSLSSLSSS</sequence>
<accession>A0A022VR17</accession>
<proteinExistence type="predicted"/>
<dbReference type="EMBL" id="KK207926">
    <property type="protein sequence ID" value="EZF48500.1"/>
    <property type="molecule type" value="Genomic_DNA"/>
</dbReference>
<organism evidence="2">
    <name type="scientific">Trichophyton rubrum CBS 288.86</name>
    <dbReference type="NCBI Taxonomy" id="1215330"/>
    <lineage>
        <taxon>Eukaryota</taxon>
        <taxon>Fungi</taxon>
        <taxon>Dikarya</taxon>
        <taxon>Ascomycota</taxon>
        <taxon>Pezizomycotina</taxon>
        <taxon>Eurotiomycetes</taxon>
        <taxon>Eurotiomycetidae</taxon>
        <taxon>Onygenales</taxon>
        <taxon>Arthrodermataceae</taxon>
        <taxon>Trichophyton</taxon>
    </lineage>
</organism>
<feature type="region of interest" description="Disordered" evidence="1">
    <location>
        <begin position="1"/>
        <end position="33"/>
    </location>
</feature>
<dbReference type="AlphaFoldDB" id="A0A022VR17"/>
<protein>
    <submittedName>
        <fullName evidence="2">Uncharacterized protein</fullName>
    </submittedName>
</protein>
<evidence type="ECO:0000313" key="2">
    <source>
        <dbReference type="EMBL" id="EZF48500.1"/>
    </source>
</evidence>
<evidence type="ECO:0000256" key="1">
    <source>
        <dbReference type="SAM" id="MobiDB-lite"/>
    </source>
</evidence>
<reference evidence="2" key="1">
    <citation type="submission" date="2014-02" db="EMBL/GenBank/DDBJ databases">
        <title>The Genome Sequence of Trichophyton rubrum (morphotype fischeri) CBS 288.86.</title>
        <authorList>
            <consortium name="The Broad Institute Genomics Platform"/>
            <person name="Cuomo C.A."/>
            <person name="White T.C."/>
            <person name="Graser Y."/>
            <person name="Martinez-Rossi N."/>
            <person name="Heitman J."/>
            <person name="Young S.K."/>
            <person name="Zeng Q."/>
            <person name="Gargeya S."/>
            <person name="Abouelleil A."/>
            <person name="Alvarado L."/>
            <person name="Chapman S.B."/>
            <person name="Gainer-Dewar J."/>
            <person name="Goldberg J."/>
            <person name="Griggs A."/>
            <person name="Gujja S."/>
            <person name="Hansen M."/>
            <person name="Howarth C."/>
            <person name="Imamovic A."/>
            <person name="Larimer J."/>
            <person name="Martinez D."/>
            <person name="Murphy C."/>
            <person name="Pearson M.D."/>
            <person name="Persinoti G."/>
            <person name="Poon T."/>
            <person name="Priest M."/>
            <person name="Roberts A.D."/>
            <person name="Saif S."/>
            <person name="Shea T.D."/>
            <person name="Sykes S.N."/>
            <person name="Wortman J."/>
            <person name="Nusbaum C."/>
            <person name="Birren B."/>
        </authorList>
    </citation>
    <scope>NUCLEOTIDE SEQUENCE [LARGE SCALE GENOMIC DNA]</scope>
    <source>
        <strain evidence="2">CBS 288.86</strain>
    </source>
</reference>